<dbReference type="EMBL" id="REGN01000353">
    <property type="protein sequence ID" value="RNA42534.1"/>
    <property type="molecule type" value="Genomic_DNA"/>
</dbReference>
<organism evidence="1 2">
    <name type="scientific">Brachionus plicatilis</name>
    <name type="common">Marine rotifer</name>
    <name type="synonym">Brachionus muelleri</name>
    <dbReference type="NCBI Taxonomy" id="10195"/>
    <lineage>
        <taxon>Eukaryota</taxon>
        <taxon>Metazoa</taxon>
        <taxon>Spiralia</taxon>
        <taxon>Gnathifera</taxon>
        <taxon>Rotifera</taxon>
        <taxon>Eurotatoria</taxon>
        <taxon>Monogononta</taxon>
        <taxon>Pseudotrocha</taxon>
        <taxon>Ploima</taxon>
        <taxon>Brachionidae</taxon>
        <taxon>Brachionus</taxon>
    </lineage>
</organism>
<comment type="caution">
    <text evidence="1">The sequence shown here is derived from an EMBL/GenBank/DDBJ whole genome shotgun (WGS) entry which is preliminary data.</text>
</comment>
<name>A0A3M7T3C8_BRAPC</name>
<accession>A0A3M7T3C8</accession>
<keyword evidence="2" id="KW-1185">Reference proteome</keyword>
<sequence length="271" mass="31191">METIHGERLIRTNFTSDSSLPDNFFNFTLFDINDLTVAIIQPNESYDNLIEYIIANQVELLVSINMPIDLRKNLRRTELSHYQEKEIASSPSINCVKKKKKIEFNVNLEELGDLKSKNFDFSLKYTELNSNLKTVKRESNTNYADQSIESILCCLNEIINEKKNFQERMILVSSEIKLAAILAISFVNYRQAQIEGTINVNMSSQTVLSKLPTLTSDQAKGTDFSTSFKPYFSLEDYELIYKVSSQMAETITESRAKRKVQKVQEEKFISI</sequence>
<evidence type="ECO:0000313" key="2">
    <source>
        <dbReference type="Proteomes" id="UP000276133"/>
    </source>
</evidence>
<reference evidence="1 2" key="1">
    <citation type="journal article" date="2018" name="Sci. Rep.">
        <title>Genomic signatures of local adaptation to the degree of environmental predictability in rotifers.</title>
        <authorList>
            <person name="Franch-Gras L."/>
            <person name="Hahn C."/>
            <person name="Garcia-Roger E.M."/>
            <person name="Carmona M.J."/>
            <person name="Serra M."/>
            <person name="Gomez A."/>
        </authorList>
    </citation>
    <scope>NUCLEOTIDE SEQUENCE [LARGE SCALE GENOMIC DNA]</scope>
    <source>
        <strain evidence="1">HYR1</strain>
    </source>
</reference>
<protein>
    <submittedName>
        <fullName evidence="1">Uncharacterized protein</fullName>
    </submittedName>
</protein>
<dbReference type="Proteomes" id="UP000276133">
    <property type="component" value="Unassembled WGS sequence"/>
</dbReference>
<proteinExistence type="predicted"/>
<evidence type="ECO:0000313" key="1">
    <source>
        <dbReference type="EMBL" id="RNA42534.1"/>
    </source>
</evidence>
<dbReference type="AlphaFoldDB" id="A0A3M7T3C8"/>
<gene>
    <name evidence="1" type="ORF">BpHYR1_000966</name>
</gene>